<evidence type="ECO:0000256" key="1">
    <source>
        <dbReference type="ARBA" id="ARBA00001541"/>
    </source>
</evidence>
<evidence type="ECO:0000256" key="4">
    <source>
        <dbReference type="ARBA" id="ARBA00022679"/>
    </source>
</evidence>
<dbReference type="InterPro" id="IPR000780">
    <property type="entry name" value="CheR_MeTrfase"/>
</dbReference>
<dbReference type="Pfam" id="PF03705">
    <property type="entry name" value="CheR_N"/>
    <property type="match status" value="1"/>
</dbReference>
<keyword evidence="4 7" id="KW-0808">Transferase</keyword>
<evidence type="ECO:0000313" key="8">
    <source>
        <dbReference type="EMBL" id="REJ26984.1"/>
    </source>
</evidence>
<dbReference type="Pfam" id="PF01739">
    <property type="entry name" value="CheR"/>
    <property type="match status" value="1"/>
</dbReference>
<evidence type="ECO:0000313" key="7">
    <source>
        <dbReference type="EMBL" id="KYD22793.1"/>
    </source>
</evidence>
<dbReference type="Gene3D" id="3.40.50.150">
    <property type="entry name" value="Vaccinia Virus protein VP39"/>
    <property type="match status" value="1"/>
</dbReference>
<dbReference type="PATRIC" id="fig|301148.3.peg.4158"/>
<protein>
    <recommendedName>
        <fullName evidence="2">protein-glutamate O-methyltransferase</fullName>
        <ecNumber evidence="2">2.1.1.80</ecNumber>
    </recommendedName>
</protein>
<dbReference type="SMART" id="SM00138">
    <property type="entry name" value="MeTrc"/>
    <property type="match status" value="1"/>
</dbReference>
<proteinExistence type="predicted"/>
<dbReference type="SUPFAM" id="SSF53335">
    <property type="entry name" value="S-adenosyl-L-methionine-dependent methyltransferases"/>
    <property type="match status" value="1"/>
</dbReference>
<dbReference type="InterPro" id="IPR022641">
    <property type="entry name" value="CheR_N"/>
</dbReference>
<dbReference type="STRING" id="301148.B4135_0294"/>
<reference evidence="8 10" key="2">
    <citation type="submission" date="2018-03" db="EMBL/GenBank/DDBJ databases">
        <authorList>
            <person name="Keele B.F."/>
        </authorList>
    </citation>
    <scope>NUCLEOTIDE SEQUENCE [LARGE SCALE GENOMIC DNA]</scope>
    <source>
        <strain evidence="8">ZCTH4_d</strain>
    </source>
</reference>
<evidence type="ECO:0000313" key="10">
    <source>
        <dbReference type="Proteomes" id="UP000257014"/>
    </source>
</evidence>
<dbReference type="Proteomes" id="UP000257014">
    <property type="component" value="Unassembled WGS sequence"/>
</dbReference>
<dbReference type="PROSITE" id="PS50123">
    <property type="entry name" value="CHER"/>
    <property type="match status" value="1"/>
</dbReference>
<gene>
    <name evidence="7" type="ORF">B4135_0294</name>
    <name evidence="8" type="ORF">C6P37_12615</name>
</gene>
<dbReference type="InterPro" id="IPR050903">
    <property type="entry name" value="Bact_Chemotaxis_MeTrfase"/>
</dbReference>
<reference evidence="7 9" key="1">
    <citation type="submission" date="2016-01" db="EMBL/GenBank/DDBJ databases">
        <title>Draft Genome Sequences of Seven Thermophilic Sporeformers Isolated from Foods.</title>
        <authorList>
            <person name="Berendsen E.M."/>
            <person name="Wells-Bennik M.H."/>
            <person name="Krawcyk A.O."/>
            <person name="De Jong A."/>
            <person name="Holsappel S."/>
            <person name="Eijlander R.T."/>
            <person name="Kuipers O.P."/>
        </authorList>
    </citation>
    <scope>NUCLEOTIDE SEQUENCE [LARGE SCALE GENOMIC DNA]</scope>
    <source>
        <strain evidence="7 9">B4135</strain>
    </source>
</reference>
<evidence type="ECO:0000256" key="2">
    <source>
        <dbReference type="ARBA" id="ARBA00012534"/>
    </source>
</evidence>
<keyword evidence="3 7" id="KW-0489">Methyltransferase</keyword>
<dbReference type="EMBL" id="QEWE01000023">
    <property type="protein sequence ID" value="REJ26984.1"/>
    <property type="molecule type" value="Genomic_DNA"/>
</dbReference>
<evidence type="ECO:0000256" key="5">
    <source>
        <dbReference type="ARBA" id="ARBA00022691"/>
    </source>
</evidence>
<evidence type="ECO:0000313" key="9">
    <source>
        <dbReference type="Proteomes" id="UP000075683"/>
    </source>
</evidence>
<dbReference type="SUPFAM" id="SSF47757">
    <property type="entry name" value="Chemotaxis receptor methyltransferase CheR, N-terminal domain"/>
    <property type="match status" value="1"/>
</dbReference>
<dbReference type="PANTHER" id="PTHR24422:SF19">
    <property type="entry name" value="CHEMOTAXIS PROTEIN METHYLTRANSFERASE"/>
    <property type="match status" value="1"/>
</dbReference>
<dbReference type="Gene3D" id="1.10.155.10">
    <property type="entry name" value="Chemotaxis receptor methyltransferase CheR, N-terminal domain"/>
    <property type="match status" value="1"/>
</dbReference>
<dbReference type="InterPro" id="IPR036804">
    <property type="entry name" value="CheR_N_sf"/>
</dbReference>
<dbReference type="InterPro" id="IPR029063">
    <property type="entry name" value="SAM-dependent_MTases_sf"/>
</dbReference>
<dbReference type="OrthoDB" id="9816309at2"/>
<organism evidence="7 9">
    <name type="scientific">Caldibacillus debilis</name>
    <dbReference type="NCBI Taxonomy" id="301148"/>
    <lineage>
        <taxon>Bacteria</taxon>
        <taxon>Bacillati</taxon>
        <taxon>Bacillota</taxon>
        <taxon>Bacilli</taxon>
        <taxon>Bacillales</taxon>
        <taxon>Bacillaceae</taxon>
        <taxon>Caldibacillus</taxon>
    </lineage>
</organism>
<dbReference type="PRINTS" id="PR00996">
    <property type="entry name" value="CHERMTFRASE"/>
</dbReference>
<comment type="caution">
    <text evidence="7">The sequence shown here is derived from an EMBL/GenBank/DDBJ whole genome shotgun (WGS) entry which is preliminary data.</text>
</comment>
<dbReference type="EC" id="2.1.1.80" evidence="2"/>
<dbReference type="GO" id="GO:0008983">
    <property type="term" value="F:protein-glutamate O-methyltransferase activity"/>
    <property type="evidence" value="ECO:0007669"/>
    <property type="project" value="UniProtKB-EC"/>
</dbReference>
<dbReference type="PANTHER" id="PTHR24422">
    <property type="entry name" value="CHEMOTAXIS PROTEIN METHYLTRANSFERASE"/>
    <property type="match status" value="1"/>
</dbReference>
<dbReference type="Proteomes" id="UP000075683">
    <property type="component" value="Unassembled WGS sequence"/>
</dbReference>
<comment type="catalytic activity">
    <reaction evidence="1">
        <text>L-glutamyl-[protein] + S-adenosyl-L-methionine = [protein]-L-glutamate 5-O-methyl ester + S-adenosyl-L-homocysteine</text>
        <dbReference type="Rhea" id="RHEA:24452"/>
        <dbReference type="Rhea" id="RHEA-COMP:10208"/>
        <dbReference type="Rhea" id="RHEA-COMP:10311"/>
        <dbReference type="ChEBI" id="CHEBI:29973"/>
        <dbReference type="ChEBI" id="CHEBI:57856"/>
        <dbReference type="ChEBI" id="CHEBI:59789"/>
        <dbReference type="ChEBI" id="CHEBI:82795"/>
        <dbReference type="EC" id="2.1.1.80"/>
    </reaction>
</comment>
<name>A0A150MEA2_9BACI</name>
<dbReference type="GO" id="GO:0032259">
    <property type="term" value="P:methylation"/>
    <property type="evidence" value="ECO:0007669"/>
    <property type="project" value="UniProtKB-KW"/>
</dbReference>
<accession>A0A150MEA2</accession>
<dbReference type="InterPro" id="IPR022642">
    <property type="entry name" value="CheR_C"/>
</dbReference>
<keyword evidence="5" id="KW-0949">S-adenosyl-L-methionine</keyword>
<dbReference type="RefSeq" id="WP_026499817.1">
    <property type="nucleotide sequence ID" value="NZ_JBAIZG010000067.1"/>
</dbReference>
<feature type="domain" description="CheR-type methyltransferase" evidence="6">
    <location>
        <begin position="1"/>
        <end position="259"/>
    </location>
</feature>
<dbReference type="EMBL" id="LQYT01000007">
    <property type="protein sequence ID" value="KYD22793.1"/>
    <property type="molecule type" value="Genomic_DNA"/>
</dbReference>
<dbReference type="AlphaFoldDB" id="A0A150MEA2"/>
<evidence type="ECO:0000259" key="6">
    <source>
        <dbReference type="PROSITE" id="PS50123"/>
    </source>
</evidence>
<dbReference type="CDD" id="cd02440">
    <property type="entry name" value="AdoMet_MTases"/>
    <property type="match status" value="1"/>
</dbReference>
<evidence type="ECO:0000256" key="3">
    <source>
        <dbReference type="ARBA" id="ARBA00022603"/>
    </source>
</evidence>
<sequence length="259" mass="30411">MAEDYQAFIAKMKGLTGIDLSLYKETQMKRRLKSLYEKLGYSSFLELYKWMEKDKQILYQVLDKMTINVSEFYRNRKRWEVLEKIIFPELLANHPTKELKIWSAACSTGEEPYTIAMVLGNLVPFSKISILATDIDENCLEKAKIGVYNERCVQEVPPEILEKYFVREGPFYKVADTVKKTVRFQKHNLLADPFGRNYDLIVCRNVLIYFTEEAKEELYHKFSASLKKGGVLFVGSTEQIFFPEKYGLKNKETFFYQKV</sequence>